<proteinExistence type="predicted"/>
<evidence type="ECO:0000256" key="1">
    <source>
        <dbReference type="SAM" id="MobiDB-lite"/>
    </source>
</evidence>
<dbReference type="InterPro" id="IPR009045">
    <property type="entry name" value="Zn_M74/Hedgehog-like"/>
</dbReference>
<evidence type="ECO:0000313" key="4">
    <source>
        <dbReference type="EMBL" id="QBR92686.1"/>
    </source>
</evidence>
<feature type="chain" id="PRO_5020505095" evidence="2">
    <location>
        <begin position="25"/>
        <end position="312"/>
    </location>
</feature>
<feature type="signal peptide" evidence="2">
    <location>
        <begin position="1"/>
        <end position="24"/>
    </location>
</feature>
<reference evidence="4 5" key="1">
    <citation type="submission" date="2019-03" db="EMBL/GenBank/DDBJ databases">
        <title>Three New Species of Nocardioides, Nocardioides euryhalodurans sp. nov., Nocardioides seonyuensis sp. nov. and Nocardioides eburneoflavus sp. nov., Iolated from Soil.</title>
        <authorList>
            <person name="Roh S.G."/>
            <person name="Lee C."/>
            <person name="Kim M.-K."/>
            <person name="Kim S.B."/>
        </authorList>
    </citation>
    <scope>NUCLEOTIDE SEQUENCE [LARGE SCALE GENOMIC DNA]</scope>
    <source>
        <strain evidence="4 5">MMS17-SY117</strain>
    </source>
</reference>
<dbReference type="Proteomes" id="UP000294894">
    <property type="component" value="Chromosome"/>
</dbReference>
<dbReference type="Pfam" id="PF13539">
    <property type="entry name" value="Peptidase_M15_4"/>
    <property type="match status" value="1"/>
</dbReference>
<protein>
    <submittedName>
        <fullName evidence="4">M15 family peptidase</fullName>
    </submittedName>
</protein>
<feature type="domain" description="Peptidase M15C" evidence="3">
    <location>
        <begin position="230"/>
        <end position="308"/>
    </location>
</feature>
<sequence>MTRRTAAAAALLAGVLVVAGCGSADQQPEPETRPSESPSTSPSPTPAESPRTRPPREPRRPGPPSTDGTLRGAAYGPGSEPPPWLFRRALPETADGYGVVRPTPPALVRRAFTLPDTVPMLPGRGYASRLVSPAPGAVVDRSTWEPGCPVARDELAWLRVVFLGFDGRRHTGELLVHARVAEDLDQVFRRLWEARFPMEQVLIVRSLDEEAPPTGDGNGTGGFVCRLTTGGSSFSQHAYGLAVDVNTFQNPYRSGQVVLPERASSYLERERVRPGMITPDGPVVAAFDEIGWEWGGAWTTLEDYQHFSEDGR</sequence>
<dbReference type="EMBL" id="CP038267">
    <property type="protein sequence ID" value="QBR92686.1"/>
    <property type="molecule type" value="Genomic_DNA"/>
</dbReference>
<evidence type="ECO:0000256" key="2">
    <source>
        <dbReference type="SAM" id="SignalP"/>
    </source>
</evidence>
<name>A0A4P7GKV2_9ACTN</name>
<feature type="compositionally biased region" description="Basic and acidic residues" evidence="1">
    <location>
        <begin position="50"/>
        <end position="60"/>
    </location>
</feature>
<keyword evidence="2" id="KW-0732">Signal</keyword>
<keyword evidence="5" id="KW-1185">Reference proteome</keyword>
<evidence type="ECO:0000313" key="5">
    <source>
        <dbReference type="Proteomes" id="UP000294894"/>
    </source>
</evidence>
<dbReference type="SUPFAM" id="SSF55166">
    <property type="entry name" value="Hedgehog/DD-peptidase"/>
    <property type="match status" value="1"/>
</dbReference>
<dbReference type="GO" id="GO:0008233">
    <property type="term" value="F:peptidase activity"/>
    <property type="evidence" value="ECO:0007669"/>
    <property type="project" value="InterPro"/>
</dbReference>
<accession>A0A4P7GKV2</accession>
<feature type="region of interest" description="Disordered" evidence="1">
    <location>
        <begin position="22"/>
        <end position="85"/>
    </location>
</feature>
<dbReference type="InterPro" id="IPR039561">
    <property type="entry name" value="Peptidase_M15C"/>
</dbReference>
<dbReference type="PROSITE" id="PS51257">
    <property type="entry name" value="PROKAR_LIPOPROTEIN"/>
    <property type="match status" value="1"/>
</dbReference>
<dbReference type="RefSeq" id="WP_135077352.1">
    <property type="nucleotide sequence ID" value="NZ_CP038267.1"/>
</dbReference>
<dbReference type="AlphaFoldDB" id="A0A4P7GKV2"/>
<dbReference type="KEGG" id="noy:EXE57_10670"/>
<organism evidence="4 5">
    <name type="scientific">Nocardioides euryhalodurans</name>
    <dbReference type="NCBI Taxonomy" id="2518370"/>
    <lineage>
        <taxon>Bacteria</taxon>
        <taxon>Bacillati</taxon>
        <taxon>Actinomycetota</taxon>
        <taxon>Actinomycetes</taxon>
        <taxon>Propionibacteriales</taxon>
        <taxon>Nocardioidaceae</taxon>
        <taxon>Nocardioides</taxon>
    </lineage>
</organism>
<evidence type="ECO:0000259" key="3">
    <source>
        <dbReference type="Pfam" id="PF13539"/>
    </source>
</evidence>
<dbReference type="Gene3D" id="3.30.1380.10">
    <property type="match status" value="1"/>
</dbReference>
<dbReference type="OrthoDB" id="9799970at2"/>
<gene>
    <name evidence="4" type="ORF">EXE57_10670</name>
</gene>